<dbReference type="EMBL" id="AP028055">
    <property type="protein sequence ID" value="BEG98868.1"/>
    <property type="molecule type" value="Genomic_DNA"/>
</dbReference>
<evidence type="ECO:0000313" key="3">
    <source>
        <dbReference type="Proteomes" id="UP001496674"/>
    </source>
</evidence>
<protein>
    <recommendedName>
        <fullName evidence="4">Beta-lactamase-inhibitor-like PepSY-like domain-containing protein</fullName>
    </recommendedName>
</protein>
<name>A0ABM8IFT8_9BACE</name>
<organism evidence="2 3">
    <name type="scientific">Bacteroides sedimenti</name>
    <dbReference type="NCBI Taxonomy" id="2136147"/>
    <lineage>
        <taxon>Bacteria</taxon>
        <taxon>Pseudomonadati</taxon>
        <taxon>Bacteroidota</taxon>
        <taxon>Bacteroidia</taxon>
        <taxon>Bacteroidales</taxon>
        <taxon>Bacteroidaceae</taxon>
        <taxon>Bacteroides</taxon>
    </lineage>
</organism>
<evidence type="ECO:0000313" key="2">
    <source>
        <dbReference type="EMBL" id="BEG98868.1"/>
    </source>
</evidence>
<accession>A0ABM8IFT8</accession>
<keyword evidence="3" id="KW-1185">Reference proteome</keyword>
<dbReference type="RefSeq" id="WP_353334074.1">
    <property type="nucleotide sequence ID" value="NZ_AP028055.1"/>
</dbReference>
<feature type="signal peptide" evidence="1">
    <location>
        <begin position="1"/>
        <end position="20"/>
    </location>
</feature>
<proteinExistence type="predicted"/>
<evidence type="ECO:0000256" key="1">
    <source>
        <dbReference type="SAM" id="SignalP"/>
    </source>
</evidence>
<keyword evidence="1" id="KW-0732">Signal</keyword>
<feature type="chain" id="PRO_5046490484" description="Beta-lactamase-inhibitor-like PepSY-like domain-containing protein" evidence="1">
    <location>
        <begin position="21"/>
        <end position="184"/>
    </location>
</feature>
<evidence type="ECO:0008006" key="4">
    <source>
        <dbReference type="Google" id="ProtNLM"/>
    </source>
</evidence>
<gene>
    <name evidence="2" type="ORF">BSYN_11330</name>
</gene>
<sequence length="184" mass="21099">MKKLLFTCLALMAFMLPSVAQVDHDYNPNDEAIPESGFELKNEQVPLSVRAAMKVDFKMENPATWTKFPYALHEYGWVYDKAASDVKPDFYRVSMKTAKGILSAVYSAKGDLISTREESTNIEIPPYVLESLSKSKYKDWTVVGNKEMIKYYHDKNSVEQHIRLTLVKDNVVRSISFNYHGDTK</sequence>
<dbReference type="Proteomes" id="UP001496674">
    <property type="component" value="Chromosome"/>
</dbReference>
<dbReference type="Gene3D" id="3.10.450.360">
    <property type="match status" value="1"/>
</dbReference>
<reference evidence="2 3" key="1">
    <citation type="submission" date="2023-04" db="EMBL/GenBank/DDBJ databases">
        <title>Draft genome sequence of acteroides sedimenti strain YN3PY1.</title>
        <authorList>
            <person name="Yoshida N."/>
        </authorList>
    </citation>
    <scope>NUCLEOTIDE SEQUENCE [LARGE SCALE GENOMIC DNA]</scope>
    <source>
        <strain evidence="2 3">YN3PY1</strain>
    </source>
</reference>